<evidence type="ECO:0000256" key="2">
    <source>
        <dbReference type="ARBA" id="ARBA00023125"/>
    </source>
</evidence>
<evidence type="ECO:0000259" key="4">
    <source>
        <dbReference type="PROSITE" id="PS50932"/>
    </source>
</evidence>
<dbReference type="PROSITE" id="PS00356">
    <property type="entry name" value="HTH_LACI_1"/>
    <property type="match status" value="1"/>
</dbReference>
<accession>A0A7M1SZW6</accession>
<evidence type="ECO:0000256" key="3">
    <source>
        <dbReference type="ARBA" id="ARBA00023163"/>
    </source>
</evidence>
<dbReference type="EMBL" id="CP063169">
    <property type="protein sequence ID" value="QOR72504.1"/>
    <property type="molecule type" value="Genomic_DNA"/>
</dbReference>
<dbReference type="GO" id="GO:0003700">
    <property type="term" value="F:DNA-binding transcription factor activity"/>
    <property type="evidence" value="ECO:0007669"/>
    <property type="project" value="TreeGrafter"/>
</dbReference>
<evidence type="ECO:0000313" key="5">
    <source>
        <dbReference type="EMBL" id="QOR72504.1"/>
    </source>
</evidence>
<dbReference type="Pfam" id="PF00356">
    <property type="entry name" value="LacI"/>
    <property type="match status" value="1"/>
</dbReference>
<organism evidence="5 6">
    <name type="scientific">Ruania alkalisoli</name>
    <dbReference type="NCBI Taxonomy" id="2779775"/>
    <lineage>
        <taxon>Bacteria</taxon>
        <taxon>Bacillati</taxon>
        <taxon>Actinomycetota</taxon>
        <taxon>Actinomycetes</taxon>
        <taxon>Micrococcales</taxon>
        <taxon>Ruaniaceae</taxon>
        <taxon>Ruania</taxon>
    </lineage>
</organism>
<dbReference type="InterPro" id="IPR028082">
    <property type="entry name" value="Peripla_BP_I"/>
</dbReference>
<feature type="domain" description="HTH lacI-type" evidence="4">
    <location>
        <begin position="19"/>
        <end position="73"/>
    </location>
</feature>
<sequence length="365" mass="38994">MVHPGHGDSTSLGAAPRNATIQDVADAAGVSRAAVSKVIRNAYGVSPQMRSKVEAAIAQLSYRPRVAARAMRGPSHTLGIEIAQVSNEFLTMIVRGALETLVGTPYQLVVAPVTAPHETGNALQSLADRQVDGIIAISPMVGEAWLEALSDRIPVVIIGRHDVSTHYDTVAGADRSGTDQVMAHLFDLGHSRITHLTIDNAREHILVDDPTDWQRSGREPHAIRHTVYTEQMRRRGLEPEVLYTGGDELEAQSSAAELLARREPPTAIFAGNDTLAMGALRAVAEAGLGPADVSVVGYDDITMASHPLVSLTSVDQSGTRIGAEAVRLLLERIAGRTESVQVEEQVHLRVRGSTAPAPHRGTTTE</sequence>
<dbReference type="KEGG" id="halt:IM660_00070"/>
<keyword evidence="1" id="KW-0805">Transcription regulation</keyword>
<dbReference type="AlphaFoldDB" id="A0A7M1SZW6"/>
<dbReference type="InterPro" id="IPR010982">
    <property type="entry name" value="Lambda_DNA-bd_dom_sf"/>
</dbReference>
<gene>
    <name evidence="5" type="ORF">IM660_00070</name>
</gene>
<dbReference type="Proteomes" id="UP000593758">
    <property type="component" value="Chromosome"/>
</dbReference>
<keyword evidence="3" id="KW-0804">Transcription</keyword>
<name>A0A7M1SZW6_9MICO</name>
<dbReference type="InterPro" id="IPR046335">
    <property type="entry name" value="LacI/GalR-like_sensor"/>
</dbReference>
<dbReference type="GO" id="GO:0000976">
    <property type="term" value="F:transcription cis-regulatory region binding"/>
    <property type="evidence" value="ECO:0007669"/>
    <property type="project" value="TreeGrafter"/>
</dbReference>
<evidence type="ECO:0000256" key="1">
    <source>
        <dbReference type="ARBA" id="ARBA00023015"/>
    </source>
</evidence>
<dbReference type="SMART" id="SM00354">
    <property type="entry name" value="HTH_LACI"/>
    <property type="match status" value="1"/>
</dbReference>
<keyword evidence="6" id="KW-1185">Reference proteome</keyword>
<dbReference type="SUPFAM" id="SSF47413">
    <property type="entry name" value="lambda repressor-like DNA-binding domains"/>
    <property type="match status" value="1"/>
</dbReference>
<protein>
    <submittedName>
        <fullName evidence="5">LacI family DNA-binding transcriptional regulator</fullName>
    </submittedName>
</protein>
<dbReference type="PANTHER" id="PTHR30146">
    <property type="entry name" value="LACI-RELATED TRANSCRIPTIONAL REPRESSOR"/>
    <property type="match status" value="1"/>
</dbReference>
<dbReference type="CDD" id="cd01392">
    <property type="entry name" value="HTH_LacI"/>
    <property type="match status" value="1"/>
</dbReference>
<evidence type="ECO:0000313" key="6">
    <source>
        <dbReference type="Proteomes" id="UP000593758"/>
    </source>
</evidence>
<dbReference type="PROSITE" id="PS50932">
    <property type="entry name" value="HTH_LACI_2"/>
    <property type="match status" value="1"/>
</dbReference>
<dbReference type="Gene3D" id="3.40.50.2300">
    <property type="match status" value="2"/>
</dbReference>
<keyword evidence="2 5" id="KW-0238">DNA-binding</keyword>
<dbReference type="PANTHER" id="PTHR30146:SF155">
    <property type="entry name" value="ALANINE RACEMASE"/>
    <property type="match status" value="1"/>
</dbReference>
<dbReference type="SUPFAM" id="SSF53822">
    <property type="entry name" value="Periplasmic binding protein-like I"/>
    <property type="match status" value="1"/>
</dbReference>
<proteinExistence type="predicted"/>
<dbReference type="Pfam" id="PF13377">
    <property type="entry name" value="Peripla_BP_3"/>
    <property type="match status" value="1"/>
</dbReference>
<dbReference type="CDD" id="cd06267">
    <property type="entry name" value="PBP1_LacI_sugar_binding-like"/>
    <property type="match status" value="1"/>
</dbReference>
<dbReference type="InterPro" id="IPR000843">
    <property type="entry name" value="HTH_LacI"/>
</dbReference>
<dbReference type="Gene3D" id="1.10.260.40">
    <property type="entry name" value="lambda repressor-like DNA-binding domains"/>
    <property type="match status" value="1"/>
</dbReference>
<reference evidence="5 6" key="1">
    <citation type="submission" date="2020-10" db="EMBL/GenBank/DDBJ databases">
        <title>Haloactinobacterium sp. RN3S43, a bacterium isolated from saline soil.</title>
        <authorList>
            <person name="Sun J.-Q."/>
        </authorList>
    </citation>
    <scope>NUCLEOTIDE SEQUENCE [LARGE SCALE GENOMIC DNA]</scope>
    <source>
        <strain evidence="5 6">RN3S43</strain>
    </source>
</reference>